<evidence type="ECO:0000313" key="2">
    <source>
        <dbReference type="Proteomes" id="UP000298327"/>
    </source>
</evidence>
<proteinExistence type="predicted"/>
<dbReference type="AlphaFoldDB" id="A0A4Y9YAW0"/>
<comment type="caution">
    <text evidence="1">The sequence shown here is derived from an EMBL/GenBank/DDBJ whole genome shotgun (WGS) entry which is preliminary data.</text>
</comment>
<reference evidence="1 2" key="1">
    <citation type="submission" date="2019-02" db="EMBL/GenBank/DDBJ databases">
        <title>Genome sequencing of the rare red list fungi Dentipellis fragilis.</title>
        <authorList>
            <person name="Buettner E."/>
            <person name="Kellner H."/>
        </authorList>
    </citation>
    <scope>NUCLEOTIDE SEQUENCE [LARGE SCALE GENOMIC DNA]</scope>
    <source>
        <strain evidence="1 2">DSM 105465</strain>
    </source>
</reference>
<accession>A0A4Y9YAW0</accession>
<dbReference type="Proteomes" id="UP000298327">
    <property type="component" value="Unassembled WGS sequence"/>
</dbReference>
<protein>
    <submittedName>
        <fullName evidence="1">Uncharacterized protein</fullName>
    </submittedName>
</protein>
<dbReference type="EMBL" id="SEOQ01000619">
    <property type="protein sequence ID" value="TFY59455.1"/>
    <property type="molecule type" value="Genomic_DNA"/>
</dbReference>
<organism evidence="1 2">
    <name type="scientific">Dentipellis fragilis</name>
    <dbReference type="NCBI Taxonomy" id="205917"/>
    <lineage>
        <taxon>Eukaryota</taxon>
        <taxon>Fungi</taxon>
        <taxon>Dikarya</taxon>
        <taxon>Basidiomycota</taxon>
        <taxon>Agaricomycotina</taxon>
        <taxon>Agaricomycetes</taxon>
        <taxon>Russulales</taxon>
        <taxon>Hericiaceae</taxon>
        <taxon>Dentipellis</taxon>
    </lineage>
</organism>
<evidence type="ECO:0000313" key="1">
    <source>
        <dbReference type="EMBL" id="TFY59455.1"/>
    </source>
</evidence>
<gene>
    <name evidence="1" type="ORF">EVG20_g7786</name>
</gene>
<sequence length="99" mass="11290">MSNSLLELMGVFSMAARADRRFFSPGVAISAGVRRSKLDPAKRGHMLVAKGKMLRTNETFRTWTYPRIFRCTHVRDEESFKARGGLLMILDRNPFSLLV</sequence>
<name>A0A4Y9YAW0_9AGAM</name>
<keyword evidence="2" id="KW-1185">Reference proteome</keyword>